<evidence type="ECO:0000313" key="3">
    <source>
        <dbReference type="Proteomes" id="UP000473278"/>
    </source>
</evidence>
<keyword evidence="1" id="KW-0732">Signal</keyword>
<accession>A0A6M1SZ45</accession>
<gene>
    <name evidence="2" type="ORF">G3570_00710</name>
</gene>
<evidence type="ECO:0000313" key="2">
    <source>
        <dbReference type="EMBL" id="NGP75135.1"/>
    </source>
</evidence>
<dbReference type="AlphaFoldDB" id="A0A6M1SZ45"/>
<keyword evidence="3" id="KW-1185">Reference proteome</keyword>
<proteinExistence type="predicted"/>
<dbReference type="Proteomes" id="UP000473278">
    <property type="component" value="Unassembled WGS sequence"/>
</dbReference>
<comment type="caution">
    <text evidence="2">The sequence shown here is derived from an EMBL/GenBank/DDBJ whole genome shotgun (WGS) entry which is preliminary data.</text>
</comment>
<feature type="chain" id="PRO_5026924065" evidence="1">
    <location>
        <begin position="27"/>
        <end position="190"/>
    </location>
</feature>
<feature type="signal peptide" evidence="1">
    <location>
        <begin position="1"/>
        <end position="26"/>
    </location>
</feature>
<dbReference type="PROSITE" id="PS51257">
    <property type="entry name" value="PROKAR_LIPOPROTEIN"/>
    <property type="match status" value="1"/>
</dbReference>
<reference evidence="2 3" key="1">
    <citation type="submission" date="2020-02" db="EMBL/GenBank/DDBJ databases">
        <title>Balneolaceae bacterium YR4-1, complete genome.</title>
        <authorList>
            <person name="Li Y."/>
            <person name="Wu S."/>
        </authorList>
    </citation>
    <scope>NUCLEOTIDE SEQUENCE [LARGE SCALE GENOMIC DNA]</scope>
    <source>
        <strain evidence="2 3">YR4-1</strain>
    </source>
</reference>
<sequence length="190" mass="20940">MKRLISVSIICSLFLLSLGCEDSAIAPDANQGASELSLQFNQQSPDLLHTRSAPSLQSTIEYVFAGHLGITDSEGRLLVWEAEIHGDLEGTMKWWFVPGGGPPNRPEEAHTGFYEARWEVWNAEETVLMLAGKSSGVTALPKGKDGIWNGHGMVTETHTDYEAWNGRRIKEGGNVNFEFPYSGEGTFRIN</sequence>
<dbReference type="RefSeq" id="WP_165138166.1">
    <property type="nucleotide sequence ID" value="NZ_JAALLT010000001.1"/>
</dbReference>
<dbReference type="EMBL" id="JAALLT010000001">
    <property type="protein sequence ID" value="NGP75135.1"/>
    <property type="molecule type" value="Genomic_DNA"/>
</dbReference>
<evidence type="ECO:0000256" key="1">
    <source>
        <dbReference type="SAM" id="SignalP"/>
    </source>
</evidence>
<protein>
    <submittedName>
        <fullName evidence="2">Uncharacterized protein</fullName>
    </submittedName>
</protein>
<organism evidence="2 3">
    <name type="scientific">Halalkalibaculum roseum</name>
    <dbReference type="NCBI Taxonomy" id="2709311"/>
    <lineage>
        <taxon>Bacteria</taxon>
        <taxon>Pseudomonadati</taxon>
        <taxon>Balneolota</taxon>
        <taxon>Balneolia</taxon>
        <taxon>Balneolales</taxon>
        <taxon>Balneolaceae</taxon>
        <taxon>Halalkalibaculum</taxon>
    </lineage>
</organism>
<name>A0A6M1SZ45_9BACT</name>